<comment type="caution">
    <text evidence="1">The sequence shown here is derived from an EMBL/GenBank/DDBJ whole genome shotgun (WGS) entry which is preliminary data.</text>
</comment>
<proteinExistence type="predicted"/>
<accession>A0A8H6INV0</accession>
<dbReference type="Proteomes" id="UP000652219">
    <property type="component" value="Unassembled WGS sequence"/>
</dbReference>
<protein>
    <submittedName>
        <fullName evidence="1">Uncharacterized protein</fullName>
    </submittedName>
</protein>
<keyword evidence="2" id="KW-1185">Reference proteome</keyword>
<organism evidence="1 2">
    <name type="scientific">Colletotrichum sojae</name>
    <dbReference type="NCBI Taxonomy" id="2175907"/>
    <lineage>
        <taxon>Eukaryota</taxon>
        <taxon>Fungi</taxon>
        <taxon>Dikarya</taxon>
        <taxon>Ascomycota</taxon>
        <taxon>Pezizomycotina</taxon>
        <taxon>Sordariomycetes</taxon>
        <taxon>Hypocreomycetidae</taxon>
        <taxon>Glomerellales</taxon>
        <taxon>Glomerellaceae</taxon>
        <taxon>Colletotrichum</taxon>
        <taxon>Colletotrichum orchidearum species complex</taxon>
    </lineage>
</organism>
<evidence type="ECO:0000313" key="1">
    <source>
        <dbReference type="EMBL" id="KAF6788163.1"/>
    </source>
</evidence>
<dbReference type="EMBL" id="WIGN01000573">
    <property type="protein sequence ID" value="KAF6788163.1"/>
    <property type="molecule type" value="Genomic_DNA"/>
</dbReference>
<name>A0A8H6INV0_9PEZI</name>
<gene>
    <name evidence="1" type="ORF">CSOJ01_15073</name>
</gene>
<evidence type="ECO:0000313" key="2">
    <source>
        <dbReference type="Proteomes" id="UP000652219"/>
    </source>
</evidence>
<reference evidence="1 2" key="1">
    <citation type="journal article" date="2020" name="Phytopathology">
        <title>Genome Sequence Resources of Colletotrichum truncatum, C. plurivorum, C. musicola, and C. sojae: Four Species Pathogenic to Soybean (Glycine max).</title>
        <authorList>
            <person name="Rogerio F."/>
            <person name="Boufleur T.R."/>
            <person name="Ciampi-Guillardi M."/>
            <person name="Sukno S.A."/>
            <person name="Thon M.R."/>
            <person name="Massola Junior N.S."/>
            <person name="Baroncelli R."/>
        </authorList>
    </citation>
    <scope>NUCLEOTIDE SEQUENCE [LARGE SCALE GENOMIC DNA]</scope>
    <source>
        <strain evidence="1 2">LFN0009</strain>
    </source>
</reference>
<sequence length="230" mass="25804">MAAPIQHEQIPGPTAALSPSAYISRGDIPQRVRLIATHCQNRAEVQRELWGDFEGFRWSAEIYLRDFLDHLPKTHTENPGHTSEAQDVQVDEPVFRLHELDPEMPGYLEVLRLAVEGDIVAMKEYLYLLKPSPYFELIRPIFSAVSTVVVLTLLGRSFRRGAIAVAAASVAGLVGLNRFNSRKSFEAASIQAYADKLEDLLQRLQLNTVHERDLKNLKGEFGLANSLRGK</sequence>
<dbReference type="AlphaFoldDB" id="A0A8H6INV0"/>